<dbReference type="EMBL" id="AAPH01000015">
    <property type="protein sequence ID" value="EAS42963.1"/>
    <property type="molecule type" value="Genomic_DNA"/>
</dbReference>
<evidence type="ECO:0000313" key="2">
    <source>
        <dbReference type="EMBL" id="EAS42963.1"/>
    </source>
</evidence>
<evidence type="ECO:0008006" key="4">
    <source>
        <dbReference type="Google" id="ProtNLM"/>
    </source>
</evidence>
<keyword evidence="1" id="KW-0732">Signal</keyword>
<organism evidence="2 3">
    <name type="scientific">Photobacterium profundum 3TCK</name>
    <dbReference type="NCBI Taxonomy" id="314280"/>
    <lineage>
        <taxon>Bacteria</taxon>
        <taxon>Pseudomonadati</taxon>
        <taxon>Pseudomonadota</taxon>
        <taxon>Gammaproteobacteria</taxon>
        <taxon>Vibrionales</taxon>
        <taxon>Vibrionaceae</taxon>
        <taxon>Photobacterium</taxon>
    </lineage>
</organism>
<protein>
    <recommendedName>
        <fullName evidence="4">Beta-lactamase</fullName>
    </recommendedName>
</protein>
<dbReference type="AlphaFoldDB" id="Q1Z326"/>
<comment type="caution">
    <text evidence="2">The sequence shown here is derived from an EMBL/GenBank/DDBJ whole genome shotgun (WGS) entry which is preliminary data.</text>
</comment>
<reference evidence="2 3" key="1">
    <citation type="submission" date="2006-03" db="EMBL/GenBank/DDBJ databases">
        <authorList>
            <person name="Bartlett D.H."/>
            <person name="Valle G."/>
            <person name="Lauro F.M."/>
            <person name="Vezzi A."/>
            <person name="Simonato F."/>
            <person name="Eloe E."/>
            <person name="Vitulo N."/>
            <person name="Stratton T.K."/>
            <person name="D'angelo M."/>
            <person name="Ferriera S."/>
            <person name="Johnson J."/>
            <person name="Kravitz S."/>
            <person name="Beeson K."/>
            <person name="Sutton G."/>
            <person name="Rogers Y."/>
            <person name="Friedman R."/>
            <person name="Frazier M."/>
            <person name="Venter J.C."/>
        </authorList>
    </citation>
    <scope>NUCLEOTIDE SEQUENCE [LARGE SCALE GENOMIC DNA]</scope>
    <source>
        <strain evidence="2 3">3TCK</strain>
    </source>
</reference>
<evidence type="ECO:0000313" key="3">
    <source>
        <dbReference type="Proteomes" id="UP000003789"/>
    </source>
</evidence>
<sequence length="471" mass="52776">MNKNKAIKAFNNIGVLMILVLLNTPYSAASNSNLSLHWDWMISTESVQSRNSPFIPPQPDSRQTIDGLLEVEVGYKQWLGLISFKTTDLYSETQGGASSSLLNTYQNTSPYSESNNDPSAEFIIRELYWQGGFSLANEALGEQYIDVTLGKIRLDWGVGYGYRPLDIIKPYRRNPVGIVAEEGAGVVALSVFDATGEWTLLYTDSSWTSQSLNDLELQSQQQGIGVRHYGMQGEQEYQWLAYYDDVRHGLIGGSMVSVLDLAWEFHGSATYQHQSLGYELPNSSQHPVVLGEQGNAFQTLLGLTWANEVGNSIILEYWYDSRAWTSSQWQEAIDTTTSLNKIATPSTSSTQTGTSQNTALSASYAQGFQHSNIVQHNVMLHWSLNSTAWAQWDWSRKINWIQHVTPTFDLLYSPQDNGIIATQWLNYEWIDTGSASLNLELAARFLTGQSNSAYANLPDQHMILLNLKGRF</sequence>
<dbReference type="HOGENOM" id="CLU_663826_0_0_6"/>
<feature type="signal peptide" evidence="1">
    <location>
        <begin position="1"/>
        <end position="28"/>
    </location>
</feature>
<gene>
    <name evidence="2" type="ORF">P3TCK_14148</name>
</gene>
<proteinExistence type="predicted"/>
<feature type="chain" id="PRO_5004198098" description="Beta-lactamase" evidence="1">
    <location>
        <begin position="29"/>
        <end position="471"/>
    </location>
</feature>
<dbReference type="Proteomes" id="UP000003789">
    <property type="component" value="Unassembled WGS sequence"/>
</dbReference>
<name>Q1Z326_9GAMM</name>
<accession>Q1Z326</accession>
<evidence type="ECO:0000256" key="1">
    <source>
        <dbReference type="SAM" id="SignalP"/>
    </source>
</evidence>